<protein>
    <recommendedName>
        <fullName evidence="2">HPP transmembrane region domain-containing protein</fullName>
    </recommendedName>
</protein>
<accession>Q1Q1D1</accession>
<reference evidence="6" key="4">
    <citation type="submission" date="2017-10" db="EMBL/GenBank/DDBJ databases">
        <authorList>
            <person name="Frank J."/>
        </authorList>
    </citation>
    <scope>NUCLEOTIDE SEQUENCE [LARGE SCALE GENOMIC DNA]</scope>
</reference>
<reference evidence="3" key="2">
    <citation type="submission" date="2006-01" db="EMBL/GenBank/DDBJ databases">
        <authorList>
            <person name="Genoscope"/>
        </authorList>
    </citation>
    <scope>NUCLEOTIDE SEQUENCE</scope>
</reference>
<gene>
    <name evidence="4" type="ORF">KsCSTR_14560</name>
    <name evidence="5" type="ORF">KSMBR1_1075</name>
    <name evidence="3" type="ORF">kuste3051</name>
</gene>
<keyword evidence="1" id="KW-1133">Transmembrane helix</keyword>
<organism evidence="3">
    <name type="scientific">Kuenenia stuttgartiensis</name>
    <dbReference type="NCBI Taxonomy" id="174633"/>
    <lineage>
        <taxon>Bacteria</taxon>
        <taxon>Pseudomonadati</taxon>
        <taxon>Planctomycetota</taxon>
        <taxon>Candidatus Brocadiia</taxon>
        <taxon>Candidatus Brocadiales</taxon>
        <taxon>Candidatus Brocadiaceae</taxon>
        <taxon>Candidatus Kuenenia</taxon>
    </lineage>
</organism>
<reference evidence="3" key="1">
    <citation type="journal article" date="2006" name="Nature">
        <title>Deciphering the evolution and metabolism of an anammox bacterium from a community genome.</title>
        <authorList>
            <person name="Strous M."/>
            <person name="Pelletier E."/>
            <person name="Mangenot S."/>
            <person name="Rattei T."/>
            <person name="Lehner A."/>
            <person name="Taylor M.W."/>
            <person name="Horn M."/>
            <person name="Daims H."/>
            <person name="Bartol-Mavel D."/>
            <person name="Wincker P."/>
            <person name="Barbe V."/>
            <person name="Fonknechten N."/>
            <person name="Vallenet D."/>
            <person name="Segurens B."/>
            <person name="Schenowitz-Truong C."/>
            <person name="Medigue C."/>
            <person name="Collingro A."/>
            <person name="Snel B."/>
            <person name="Dutilh B.E."/>
            <person name="OpDenCamp H.J.M."/>
            <person name="vanDerDrift C."/>
            <person name="Cirpus I."/>
            <person name="vanDePas-Schoonen K.T."/>
            <person name="Harhangi H.R."/>
            <person name="vanNiftrik L."/>
            <person name="Schmid M."/>
            <person name="Keltjens J."/>
            <person name="vanDeVossenberg J."/>
            <person name="Kartal B."/>
            <person name="Meier H."/>
            <person name="Frishman D."/>
            <person name="Huynen M.A."/>
            <person name="Mewes H."/>
            <person name="Weissenbach J."/>
            <person name="Jetten M.S.M."/>
            <person name="Wagner M."/>
            <person name="LePaslier D."/>
        </authorList>
    </citation>
    <scope>NUCLEOTIDE SEQUENCE</scope>
</reference>
<dbReference type="EMBL" id="CT573071">
    <property type="protein sequence ID" value="CAJ73807.1"/>
    <property type="molecule type" value="Genomic_DNA"/>
</dbReference>
<evidence type="ECO:0000313" key="5">
    <source>
        <dbReference type="EMBL" id="SOH03578.1"/>
    </source>
</evidence>
<reference evidence="5" key="3">
    <citation type="submission" date="2017-10" db="EMBL/GenBank/DDBJ databases">
        <authorList>
            <person name="Banno H."/>
            <person name="Chua N.-H."/>
        </authorList>
    </citation>
    <scope>NUCLEOTIDE SEQUENCE [LARGE SCALE GENOMIC DNA]</scope>
    <source>
        <strain evidence="5">Kuenenia_mbr1_ru-nijmegen</strain>
    </source>
</reference>
<sequence length="72" mass="7879">MVTCSIHPPAGAIAYVAVQSGGLGSGVYVHLNPVMVGVIILMIVVVVFDKLGKREYPSHWQARWEVKNGYRL</sequence>
<evidence type="ECO:0000313" key="6">
    <source>
        <dbReference type="Proteomes" id="UP000221734"/>
    </source>
</evidence>
<evidence type="ECO:0000256" key="1">
    <source>
        <dbReference type="SAM" id="Phobius"/>
    </source>
</evidence>
<evidence type="ECO:0000313" key="3">
    <source>
        <dbReference type="EMBL" id="CAJ73807.1"/>
    </source>
</evidence>
<evidence type="ECO:0000259" key="2">
    <source>
        <dbReference type="Pfam" id="PF04982"/>
    </source>
</evidence>
<dbReference type="KEGG" id="kst:KSMBR1_1075"/>
<evidence type="ECO:0000313" key="7">
    <source>
        <dbReference type="Proteomes" id="UP000501926"/>
    </source>
</evidence>
<keyword evidence="1" id="KW-0812">Transmembrane</keyword>
<evidence type="ECO:0000313" key="4">
    <source>
        <dbReference type="EMBL" id="QII10835.1"/>
    </source>
</evidence>
<proteinExistence type="predicted"/>
<name>Q1Q1D1_KUEST</name>
<keyword evidence="1" id="KW-0472">Membrane</keyword>
<dbReference type="Proteomes" id="UP000221734">
    <property type="component" value="Chromosome Kuenenia_stuttgartiensis_MBR1"/>
</dbReference>
<feature type="transmembrane region" description="Helical" evidence="1">
    <location>
        <begin position="27"/>
        <end position="48"/>
    </location>
</feature>
<dbReference type="Proteomes" id="UP000501926">
    <property type="component" value="Chromosome"/>
</dbReference>
<dbReference type="Pfam" id="PF04982">
    <property type="entry name" value="TM_HPP"/>
    <property type="match status" value="1"/>
</dbReference>
<dbReference type="EMBL" id="LT934425">
    <property type="protein sequence ID" value="SOH03578.1"/>
    <property type="molecule type" value="Genomic_DNA"/>
</dbReference>
<feature type="domain" description="HPP transmembrane region" evidence="2">
    <location>
        <begin position="2"/>
        <end position="57"/>
    </location>
</feature>
<keyword evidence="6" id="KW-1185">Reference proteome</keyword>
<dbReference type="InterPro" id="IPR058581">
    <property type="entry name" value="TM_HPP"/>
</dbReference>
<dbReference type="EMBL" id="CP049055">
    <property type="protein sequence ID" value="QII10835.1"/>
    <property type="molecule type" value="Genomic_DNA"/>
</dbReference>
<dbReference type="AlphaFoldDB" id="Q1Q1D1"/>
<reference evidence="4 7" key="5">
    <citation type="submission" date="2020-02" db="EMBL/GenBank/DDBJ databases">
        <title>Newly sequenced genome of strain CSTR1 showed variability in Candidatus Kuenenia stuttgartiensis genomes.</title>
        <authorList>
            <person name="Ding C."/>
            <person name="Adrian L."/>
        </authorList>
    </citation>
    <scope>NUCLEOTIDE SEQUENCE [LARGE SCALE GENOMIC DNA]</scope>
    <source>
        <strain evidence="4 7">CSTR1</strain>
    </source>
</reference>